<dbReference type="HAMAP" id="MF_00392">
    <property type="entry name" value="LpxB"/>
    <property type="match status" value="1"/>
</dbReference>
<dbReference type="PANTHER" id="PTHR30372:SF4">
    <property type="entry name" value="LIPID-A-DISACCHARIDE SYNTHASE, MITOCHONDRIAL-RELATED"/>
    <property type="match status" value="1"/>
</dbReference>
<dbReference type="SUPFAM" id="SSF53756">
    <property type="entry name" value="UDP-Glycosyltransferase/glycogen phosphorylase"/>
    <property type="match status" value="1"/>
</dbReference>
<dbReference type="EC" id="2.4.1.182" evidence="3 11"/>
<dbReference type="Pfam" id="PF02684">
    <property type="entry name" value="LpxB"/>
    <property type="match status" value="1"/>
</dbReference>
<keyword evidence="7 11" id="KW-0328">Glycosyltransferase</keyword>
<gene>
    <name evidence="11 12" type="primary">lpxB</name>
    <name evidence="12" type="ORF">IPJ27_04490</name>
</gene>
<evidence type="ECO:0000256" key="6">
    <source>
        <dbReference type="ARBA" id="ARBA00022556"/>
    </source>
</evidence>
<evidence type="ECO:0000256" key="2">
    <source>
        <dbReference type="ARBA" id="ARBA00007868"/>
    </source>
</evidence>
<evidence type="ECO:0000256" key="3">
    <source>
        <dbReference type="ARBA" id="ARBA00012687"/>
    </source>
</evidence>
<evidence type="ECO:0000256" key="10">
    <source>
        <dbReference type="ARBA" id="ARBA00048975"/>
    </source>
</evidence>
<proteinExistence type="inferred from homology"/>
<comment type="pathway">
    <text evidence="11">Bacterial outer membrane biogenesis; LPS lipid A biosynthesis.</text>
</comment>
<comment type="function">
    <text evidence="1 11">Condensation of UDP-2,3-diacylglucosamine and 2,3-diacylglucosamine-1-phosphate to form lipid A disaccharide, a precursor of lipid A, a phosphorylated glycolipid that anchors the lipopolysaccharide to the outer membrane of the cell.</text>
</comment>
<dbReference type="GO" id="GO:0016020">
    <property type="term" value="C:membrane"/>
    <property type="evidence" value="ECO:0007669"/>
    <property type="project" value="GOC"/>
</dbReference>
<evidence type="ECO:0000256" key="11">
    <source>
        <dbReference type="HAMAP-Rule" id="MF_00392"/>
    </source>
</evidence>
<evidence type="ECO:0000256" key="8">
    <source>
        <dbReference type="ARBA" id="ARBA00022679"/>
    </source>
</evidence>
<name>A0A935PX71_9PROT</name>
<protein>
    <recommendedName>
        <fullName evidence="4 11">Lipid-A-disaccharide synthase</fullName>
        <ecNumber evidence="3 11">2.4.1.182</ecNumber>
    </recommendedName>
</protein>
<keyword evidence="9 11" id="KW-0443">Lipid metabolism</keyword>
<dbReference type="Proteomes" id="UP000697998">
    <property type="component" value="Unassembled WGS sequence"/>
</dbReference>
<comment type="catalytic activity">
    <reaction evidence="10 11">
        <text>a lipid X + a UDP-2-N,3-O-bis[(3R)-3-hydroxyacyl]-alpha-D-glucosamine = a lipid A disaccharide + UDP + H(+)</text>
        <dbReference type="Rhea" id="RHEA:67828"/>
        <dbReference type="ChEBI" id="CHEBI:15378"/>
        <dbReference type="ChEBI" id="CHEBI:58223"/>
        <dbReference type="ChEBI" id="CHEBI:137748"/>
        <dbReference type="ChEBI" id="CHEBI:176338"/>
        <dbReference type="ChEBI" id="CHEBI:176343"/>
        <dbReference type="EC" id="2.4.1.182"/>
    </reaction>
</comment>
<dbReference type="EMBL" id="JADJMH010000002">
    <property type="protein sequence ID" value="MBK7674068.1"/>
    <property type="molecule type" value="Genomic_DNA"/>
</dbReference>
<evidence type="ECO:0000313" key="13">
    <source>
        <dbReference type="Proteomes" id="UP000697998"/>
    </source>
</evidence>
<dbReference type="NCBIfam" id="TIGR00215">
    <property type="entry name" value="lpxB"/>
    <property type="match status" value="1"/>
</dbReference>
<comment type="caution">
    <text evidence="12">The sequence shown here is derived from an EMBL/GenBank/DDBJ whole genome shotgun (WGS) entry which is preliminary data.</text>
</comment>
<dbReference type="GO" id="GO:0008915">
    <property type="term" value="F:lipid-A-disaccharide synthase activity"/>
    <property type="evidence" value="ECO:0007669"/>
    <property type="project" value="UniProtKB-UniRule"/>
</dbReference>
<evidence type="ECO:0000256" key="1">
    <source>
        <dbReference type="ARBA" id="ARBA00002056"/>
    </source>
</evidence>
<dbReference type="GO" id="GO:0005543">
    <property type="term" value="F:phospholipid binding"/>
    <property type="evidence" value="ECO:0007669"/>
    <property type="project" value="TreeGrafter"/>
</dbReference>
<evidence type="ECO:0000313" key="12">
    <source>
        <dbReference type="EMBL" id="MBK7674068.1"/>
    </source>
</evidence>
<reference evidence="12 13" key="1">
    <citation type="submission" date="2020-10" db="EMBL/GenBank/DDBJ databases">
        <title>Connecting structure to function with the recovery of over 1000 high-quality activated sludge metagenome-assembled genomes encoding full-length rRNA genes using long-read sequencing.</title>
        <authorList>
            <person name="Singleton C.M."/>
            <person name="Petriglieri F."/>
            <person name="Kristensen J.M."/>
            <person name="Kirkegaard R.H."/>
            <person name="Michaelsen T.Y."/>
            <person name="Andersen M.H."/>
            <person name="Karst S.M."/>
            <person name="Dueholm M.S."/>
            <person name="Nielsen P.H."/>
            <person name="Albertsen M."/>
        </authorList>
    </citation>
    <scope>NUCLEOTIDE SEQUENCE [LARGE SCALE GENOMIC DNA]</scope>
    <source>
        <strain evidence="12">EsbW_18-Q3-R4-48_BATAC.285</strain>
    </source>
</reference>
<dbReference type="AlphaFoldDB" id="A0A935PX71"/>
<sequence length="395" mass="43292">MTPAVVRIAMVAGEASGDLLASQLMQALRARLPNAVFFGVGGPKMAGLGFDAWHPLEKLAVRGYVEVLRHYREILGIRRDLKRRLLADPPDIFIGVDAPDFNLGLEKVLKQHGIPTIHYVSPSIWAWRGERIHKIGAAVSRVLALFPFEPVLYEKQGIPVSYVGHPLADMLPLEDGREGARTLLGLSAEEPVFALLPGSRQSELQYMSEPFIEAARRIHDEIPAAVFLVPLATRETRALFESALHRCAAQQLPIRLLFGHAHQAMMAADIVLLASGTATLEAALLKRPMVIAYKVAPLSYRLWRRIGGYLPYVGLPNILSGQFVVPEFLQDDATPENLAQALLNLYADKTVCARLKEGFRLMHLQLRQNAAEKAAAAVLTCLPAALRDHAGPAAG</sequence>
<evidence type="ECO:0000256" key="4">
    <source>
        <dbReference type="ARBA" id="ARBA00020902"/>
    </source>
</evidence>
<evidence type="ECO:0000256" key="5">
    <source>
        <dbReference type="ARBA" id="ARBA00022516"/>
    </source>
</evidence>
<evidence type="ECO:0000256" key="9">
    <source>
        <dbReference type="ARBA" id="ARBA00023098"/>
    </source>
</evidence>
<keyword evidence="8 11" id="KW-0808">Transferase</keyword>
<keyword evidence="5 11" id="KW-0444">Lipid biosynthesis</keyword>
<accession>A0A935PX71</accession>
<organism evidence="12 13">
    <name type="scientific">Candidatus Accumulibacter proximus</name>
    <dbReference type="NCBI Taxonomy" id="2954385"/>
    <lineage>
        <taxon>Bacteria</taxon>
        <taxon>Pseudomonadati</taxon>
        <taxon>Pseudomonadota</taxon>
        <taxon>Betaproteobacteria</taxon>
        <taxon>Candidatus Accumulibacter</taxon>
    </lineage>
</organism>
<dbReference type="PANTHER" id="PTHR30372">
    <property type="entry name" value="LIPID-A-DISACCHARIDE SYNTHASE"/>
    <property type="match status" value="1"/>
</dbReference>
<comment type="similarity">
    <text evidence="2 11">Belongs to the LpxB family.</text>
</comment>
<evidence type="ECO:0000256" key="7">
    <source>
        <dbReference type="ARBA" id="ARBA00022676"/>
    </source>
</evidence>
<keyword evidence="6 11" id="KW-0441">Lipid A biosynthesis</keyword>
<dbReference type="GO" id="GO:0009245">
    <property type="term" value="P:lipid A biosynthetic process"/>
    <property type="evidence" value="ECO:0007669"/>
    <property type="project" value="UniProtKB-UniRule"/>
</dbReference>
<dbReference type="InterPro" id="IPR003835">
    <property type="entry name" value="Glyco_trans_19"/>
</dbReference>